<accession>A0A0L6VPH2</accession>
<proteinExistence type="predicted"/>
<keyword evidence="2" id="KW-1185">Reference proteome</keyword>
<evidence type="ECO:0000313" key="1">
    <source>
        <dbReference type="EMBL" id="KNZ62618.1"/>
    </source>
</evidence>
<organism evidence="1 2">
    <name type="scientific">Puccinia sorghi</name>
    <dbReference type="NCBI Taxonomy" id="27349"/>
    <lineage>
        <taxon>Eukaryota</taxon>
        <taxon>Fungi</taxon>
        <taxon>Dikarya</taxon>
        <taxon>Basidiomycota</taxon>
        <taxon>Pucciniomycotina</taxon>
        <taxon>Pucciniomycetes</taxon>
        <taxon>Pucciniales</taxon>
        <taxon>Pucciniaceae</taxon>
        <taxon>Puccinia</taxon>
    </lineage>
</organism>
<comment type="caution">
    <text evidence="1">The sequence shown here is derived from an EMBL/GenBank/DDBJ whole genome shotgun (WGS) entry which is preliminary data.</text>
</comment>
<dbReference type="Proteomes" id="UP000037035">
    <property type="component" value="Unassembled WGS sequence"/>
</dbReference>
<dbReference type="VEuPathDB" id="FungiDB:VP01_12480g1"/>
<dbReference type="AlphaFoldDB" id="A0A0L6VPH2"/>
<feature type="non-terminal residue" evidence="1">
    <location>
        <position position="76"/>
    </location>
</feature>
<dbReference type="EMBL" id="LAVV01002755">
    <property type="protein sequence ID" value="KNZ62618.1"/>
    <property type="molecule type" value="Genomic_DNA"/>
</dbReference>
<reference evidence="1 2" key="1">
    <citation type="submission" date="2015-08" db="EMBL/GenBank/DDBJ databases">
        <title>Next Generation Sequencing and Analysis of the Genome of Puccinia sorghi L Schw, the Causal Agent of Maize Common Rust.</title>
        <authorList>
            <person name="Rochi L."/>
            <person name="Burguener G."/>
            <person name="Darino M."/>
            <person name="Turjanski A."/>
            <person name="Kreff E."/>
            <person name="Dieguez M.J."/>
            <person name="Sacco F."/>
        </authorList>
    </citation>
    <scope>NUCLEOTIDE SEQUENCE [LARGE SCALE GENOMIC DNA]</scope>
    <source>
        <strain evidence="1 2">RO10H11247</strain>
    </source>
</reference>
<name>A0A0L6VPH2_9BASI</name>
<gene>
    <name evidence="1" type="ORF">VP01_12480g1</name>
</gene>
<protein>
    <recommendedName>
        <fullName evidence="3">DUF4939 domain-containing protein</fullName>
    </recommendedName>
</protein>
<evidence type="ECO:0000313" key="2">
    <source>
        <dbReference type="Proteomes" id="UP000037035"/>
    </source>
</evidence>
<evidence type="ECO:0008006" key="3">
    <source>
        <dbReference type="Google" id="ProtNLM"/>
    </source>
</evidence>
<dbReference type="OrthoDB" id="8955945at2759"/>
<sequence>MATPLPVHSSTAHLLARLPERFDGTCGPVTQAFLHHTGLYHLAHADQFPDDRSKIIFILTKLSGNFAKWAQLLNQW</sequence>